<evidence type="ECO:0000256" key="1">
    <source>
        <dbReference type="PROSITE-ProRule" id="PRU00047"/>
    </source>
</evidence>
<organism evidence="4 5">
    <name type="scientific">Gadus morhua</name>
    <name type="common">Atlantic cod</name>
    <dbReference type="NCBI Taxonomy" id="8049"/>
    <lineage>
        <taxon>Eukaryota</taxon>
        <taxon>Metazoa</taxon>
        <taxon>Chordata</taxon>
        <taxon>Craniata</taxon>
        <taxon>Vertebrata</taxon>
        <taxon>Euteleostomi</taxon>
        <taxon>Actinopterygii</taxon>
        <taxon>Neopterygii</taxon>
        <taxon>Teleostei</taxon>
        <taxon>Neoteleostei</taxon>
        <taxon>Acanthomorphata</taxon>
        <taxon>Zeiogadaria</taxon>
        <taxon>Gadariae</taxon>
        <taxon>Gadiformes</taxon>
        <taxon>Gadoidei</taxon>
        <taxon>Gadidae</taxon>
        <taxon>Gadus</taxon>
    </lineage>
</organism>
<dbReference type="SUPFAM" id="SSF57756">
    <property type="entry name" value="Retrovirus zinc finger-like domains"/>
    <property type="match status" value="2"/>
</dbReference>
<evidence type="ECO:0000256" key="2">
    <source>
        <dbReference type="SAM" id="MobiDB-lite"/>
    </source>
</evidence>
<sequence>ASSNSNRPREPRPCHNCGEIGHWIRECKAPRKMCRDRERFPKSNWDRERVPQSDRPREPRPCHNCGQIGHWIRECKANENVREENLSDKKRELLRKLLARSGAGEQQ</sequence>
<proteinExistence type="predicted"/>
<dbReference type="Pfam" id="PF00098">
    <property type="entry name" value="zf-CCHC"/>
    <property type="match status" value="2"/>
</dbReference>
<feature type="domain" description="CCHC-type" evidence="3">
    <location>
        <begin position="14"/>
        <end position="28"/>
    </location>
</feature>
<dbReference type="PROSITE" id="PS50158">
    <property type="entry name" value="ZF_CCHC"/>
    <property type="match status" value="2"/>
</dbReference>
<dbReference type="GO" id="GO:0003676">
    <property type="term" value="F:nucleic acid binding"/>
    <property type="evidence" value="ECO:0007669"/>
    <property type="project" value="InterPro"/>
</dbReference>
<reference evidence="4" key="1">
    <citation type="submission" date="2025-08" db="UniProtKB">
        <authorList>
            <consortium name="Ensembl"/>
        </authorList>
    </citation>
    <scope>IDENTIFICATION</scope>
</reference>
<dbReference type="SMART" id="SM00343">
    <property type="entry name" value="ZnF_C2HC"/>
    <property type="match status" value="2"/>
</dbReference>
<dbReference type="InterPro" id="IPR036875">
    <property type="entry name" value="Znf_CCHC_sf"/>
</dbReference>
<dbReference type="GO" id="GO:0008270">
    <property type="term" value="F:zinc ion binding"/>
    <property type="evidence" value="ECO:0007669"/>
    <property type="project" value="UniProtKB-KW"/>
</dbReference>
<keyword evidence="5" id="KW-1185">Reference proteome</keyword>
<reference evidence="4" key="2">
    <citation type="submission" date="2025-09" db="UniProtKB">
        <authorList>
            <consortium name="Ensembl"/>
        </authorList>
    </citation>
    <scope>IDENTIFICATION</scope>
</reference>
<keyword evidence="1" id="KW-0863">Zinc-finger</keyword>
<evidence type="ECO:0000313" key="5">
    <source>
        <dbReference type="Proteomes" id="UP000694546"/>
    </source>
</evidence>
<dbReference type="Proteomes" id="UP000694546">
    <property type="component" value="Chromosome 5"/>
</dbReference>
<dbReference type="GeneTree" id="ENSGT01030000239934"/>
<keyword evidence="1" id="KW-0862">Zinc</keyword>
<dbReference type="AlphaFoldDB" id="A0A8C5AP54"/>
<name>A0A8C5AP54_GADMO</name>
<evidence type="ECO:0000313" key="4">
    <source>
        <dbReference type="Ensembl" id="ENSGMOP00000034731.1"/>
    </source>
</evidence>
<dbReference type="Ensembl" id="ENSGMOT00000040666.1">
    <property type="protein sequence ID" value="ENSGMOP00000034731.1"/>
    <property type="gene ID" value="ENSGMOG00000023641.1"/>
</dbReference>
<keyword evidence="1" id="KW-0479">Metal-binding</keyword>
<feature type="domain" description="CCHC-type" evidence="3">
    <location>
        <begin position="62"/>
        <end position="76"/>
    </location>
</feature>
<evidence type="ECO:0000259" key="3">
    <source>
        <dbReference type="PROSITE" id="PS50158"/>
    </source>
</evidence>
<dbReference type="Gene3D" id="4.10.60.10">
    <property type="entry name" value="Zinc finger, CCHC-type"/>
    <property type="match status" value="2"/>
</dbReference>
<dbReference type="InterPro" id="IPR001878">
    <property type="entry name" value="Znf_CCHC"/>
</dbReference>
<protein>
    <recommendedName>
        <fullName evidence="3">CCHC-type domain-containing protein</fullName>
    </recommendedName>
</protein>
<accession>A0A8C5AP54</accession>
<feature type="region of interest" description="Disordered" evidence="2">
    <location>
        <begin position="38"/>
        <end position="61"/>
    </location>
</feature>